<dbReference type="AlphaFoldDB" id="A0A2U3P272"/>
<dbReference type="RefSeq" id="WP_077090285.1">
    <property type="nucleotide sequence ID" value="NZ_LT721901.1"/>
</dbReference>
<keyword evidence="2" id="KW-1185">Reference proteome</keyword>
<organism evidence="1 2">
    <name type="scientific">Mycobacterium rhizamassiliense</name>
    <dbReference type="NCBI Taxonomy" id="1841860"/>
    <lineage>
        <taxon>Bacteria</taxon>
        <taxon>Bacillati</taxon>
        <taxon>Actinomycetota</taxon>
        <taxon>Actinomycetes</taxon>
        <taxon>Mycobacteriales</taxon>
        <taxon>Mycobacteriaceae</taxon>
        <taxon>Mycobacterium</taxon>
    </lineage>
</organism>
<protein>
    <submittedName>
        <fullName evidence="1">Uncharacterized protein</fullName>
    </submittedName>
</protein>
<proteinExistence type="predicted"/>
<reference evidence="1 2" key="1">
    <citation type="submission" date="2017-01" db="EMBL/GenBank/DDBJ databases">
        <authorList>
            <consortium name="Urmite Genomes"/>
        </authorList>
    </citation>
    <scope>NUCLEOTIDE SEQUENCE [LARGE SCALE GENOMIC DNA]</scope>
    <source>
        <strain evidence="1 2">AB57</strain>
    </source>
</reference>
<dbReference type="EMBL" id="FUFA01000006">
    <property type="protein sequence ID" value="SPM37827.1"/>
    <property type="molecule type" value="Genomic_DNA"/>
</dbReference>
<name>A0A2U3P272_9MYCO</name>
<accession>A0A2U3P272</accession>
<gene>
    <name evidence="1" type="ORF">MRAB57_5677</name>
</gene>
<dbReference type="OrthoDB" id="4872000at2"/>
<evidence type="ECO:0000313" key="1">
    <source>
        <dbReference type="EMBL" id="SPM37827.1"/>
    </source>
</evidence>
<sequence>MIEDTWTNRDLAVLRAVVDIYDRTGGPVDADDIQAAVGFDARTVQRALRALNTEPFFRDVTAIASGDIWAVGAPTGSALRVAGAWPSPEALLGGLVDALELAAGDQAREPEERSKFGTLAVGLRSFATQVAIGALGGAGGNLLTG</sequence>
<dbReference type="Proteomes" id="UP000240988">
    <property type="component" value="Unassembled WGS sequence"/>
</dbReference>
<evidence type="ECO:0000313" key="2">
    <source>
        <dbReference type="Proteomes" id="UP000240988"/>
    </source>
</evidence>